<comment type="caution">
    <text evidence="4">The sequence shown here is derived from an EMBL/GenBank/DDBJ whole genome shotgun (WGS) entry which is preliminary data.</text>
</comment>
<dbReference type="SUPFAM" id="SSF47336">
    <property type="entry name" value="ACP-like"/>
    <property type="match status" value="1"/>
</dbReference>
<keyword evidence="5" id="KW-1185">Reference proteome</keyword>
<dbReference type="InterPro" id="IPR009081">
    <property type="entry name" value="PP-bd_ACP"/>
</dbReference>
<dbReference type="Pfam" id="PF00975">
    <property type="entry name" value="Thioesterase"/>
    <property type="match status" value="1"/>
</dbReference>
<protein>
    <submittedName>
        <fullName evidence="4">Alpha/Beta hydrolase protein</fullName>
    </submittedName>
</protein>
<dbReference type="InterPro" id="IPR036736">
    <property type="entry name" value="ACP-like_sf"/>
</dbReference>
<dbReference type="InterPro" id="IPR001031">
    <property type="entry name" value="Thioesterase"/>
</dbReference>
<dbReference type="GO" id="GO:0016787">
    <property type="term" value="F:hydrolase activity"/>
    <property type="evidence" value="ECO:0007669"/>
    <property type="project" value="UniProtKB-KW"/>
</dbReference>
<dbReference type="EMBL" id="MU853584">
    <property type="protein sequence ID" value="KAK4143636.1"/>
    <property type="molecule type" value="Genomic_DNA"/>
</dbReference>
<keyword evidence="1" id="KW-0596">Phosphopantetheine</keyword>
<organism evidence="4 5">
    <name type="scientific">Dichotomopilus funicola</name>
    <dbReference type="NCBI Taxonomy" id="1934379"/>
    <lineage>
        <taxon>Eukaryota</taxon>
        <taxon>Fungi</taxon>
        <taxon>Dikarya</taxon>
        <taxon>Ascomycota</taxon>
        <taxon>Pezizomycotina</taxon>
        <taxon>Sordariomycetes</taxon>
        <taxon>Sordariomycetidae</taxon>
        <taxon>Sordariales</taxon>
        <taxon>Chaetomiaceae</taxon>
        <taxon>Dichotomopilus</taxon>
    </lineage>
</organism>
<dbReference type="Proteomes" id="UP001302676">
    <property type="component" value="Unassembled WGS sequence"/>
</dbReference>
<dbReference type="PROSITE" id="PS50075">
    <property type="entry name" value="CARRIER"/>
    <property type="match status" value="1"/>
</dbReference>
<evidence type="ECO:0000256" key="2">
    <source>
        <dbReference type="ARBA" id="ARBA00022553"/>
    </source>
</evidence>
<keyword evidence="4" id="KW-0378">Hydrolase</keyword>
<dbReference type="SMART" id="SM00823">
    <property type="entry name" value="PKS_PP"/>
    <property type="match status" value="1"/>
</dbReference>
<dbReference type="InterPro" id="IPR029058">
    <property type="entry name" value="AB_hydrolase_fold"/>
</dbReference>
<dbReference type="AlphaFoldDB" id="A0AAN6V382"/>
<gene>
    <name evidence="4" type="ORF">C8A04DRAFT_37253</name>
</gene>
<dbReference type="GeneID" id="87820429"/>
<dbReference type="SUPFAM" id="SSF53474">
    <property type="entry name" value="alpha/beta-Hydrolases"/>
    <property type="match status" value="1"/>
</dbReference>
<dbReference type="InterPro" id="IPR020806">
    <property type="entry name" value="PKS_PP-bd"/>
</dbReference>
<dbReference type="Gene3D" id="3.40.50.1820">
    <property type="entry name" value="alpha/beta hydrolase"/>
    <property type="match status" value="1"/>
</dbReference>
<accession>A0AAN6V382</accession>
<evidence type="ECO:0000256" key="1">
    <source>
        <dbReference type="ARBA" id="ARBA00022450"/>
    </source>
</evidence>
<feature type="domain" description="Carrier" evidence="3">
    <location>
        <begin position="8"/>
        <end position="82"/>
    </location>
</feature>
<keyword evidence="2" id="KW-0597">Phosphoprotein</keyword>
<evidence type="ECO:0000313" key="5">
    <source>
        <dbReference type="Proteomes" id="UP001302676"/>
    </source>
</evidence>
<name>A0AAN6V382_9PEZI</name>
<proteinExistence type="predicted"/>
<dbReference type="GO" id="GO:0031177">
    <property type="term" value="F:phosphopantetheine binding"/>
    <property type="evidence" value="ECO:0007669"/>
    <property type="project" value="InterPro"/>
</dbReference>
<sequence>MTVRSPAQDIPTRVLGVIATELQIPLSELDDEAEFSELGVDDLVAPTIIARIAKETALRLPEDVFQDSETVGVLLKYLAALAPRPQTPPPDLPVKPRFDPRSLGVLIRRGGTVAFKAGNVHQPRNLFLLPDGSGAAMAYARLPALPNTTLYALNSPFLQDTAGYTCSIEQLAAVWVDAITAIQPRGPYMLGGWSAGGYYAYEVMKHLQRRGKIVDRVVLVDSPCRTNYEALPLAVVRHLASSGLMGDESATKGKKGVVNKPAPKRMVDHFASTLRAVERYKPIPLKKGEGPMPEVFLIWASEPLISEAQAEAAGLDSSVKVTRLLLLRSQADFGPNGWEKLFPGAKMAIARVRCHHFNIVHPPNAERLGSLLSDVVHPEGEAEWRNSWKSNQKSDCEVGVTVN</sequence>
<evidence type="ECO:0000259" key="3">
    <source>
        <dbReference type="PROSITE" id="PS50075"/>
    </source>
</evidence>
<dbReference type="Gene3D" id="1.10.1200.10">
    <property type="entry name" value="ACP-like"/>
    <property type="match status" value="1"/>
</dbReference>
<evidence type="ECO:0000313" key="4">
    <source>
        <dbReference type="EMBL" id="KAK4143636.1"/>
    </source>
</evidence>
<dbReference type="RefSeq" id="XP_062637007.1">
    <property type="nucleotide sequence ID" value="XM_062783816.1"/>
</dbReference>
<reference evidence="4" key="1">
    <citation type="journal article" date="2023" name="Mol. Phylogenet. Evol.">
        <title>Genome-scale phylogeny and comparative genomics of the fungal order Sordariales.</title>
        <authorList>
            <person name="Hensen N."/>
            <person name="Bonometti L."/>
            <person name="Westerberg I."/>
            <person name="Brannstrom I.O."/>
            <person name="Guillou S."/>
            <person name="Cros-Aarteil S."/>
            <person name="Calhoun S."/>
            <person name="Haridas S."/>
            <person name="Kuo A."/>
            <person name="Mondo S."/>
            <person name="Pangilinan J."/>
            <person name="Riley R."/>
            <person name="LaButti K."/>
            <person name="Andreopoulos B."/>
            <person name="Lipzen A."/>
            <person name="Chen C."/>
            <person name="Yan M."/>
            <person name="Daum C."/>
            <person name="Ng V."/>
            <person name="Clum A."/>
            <person name="Steindorff A."/>
            <person name="Ohm R.A."/>
            <person name="Martin F."/>
            <person name="Silar P."/>
            <person name="Natvig D.O."/>
            <person name="Lalanne C."/>
            <person name="Gautier V."/>
            <person name="Ament-Velasquez S.L."/>
            <person name="Kruys A."/>
            <person name="Hutchinson M.I."/>
            <person name="Powell A.J."/>
            <person name="Barry K."/>
            <person name="Miller A.N."/>
            <person name="Grigoriev I.V."/>
            <person name="Debuchy R."/>
            <person name="Gladieux P."/>
            <person name="Hiltunen Thoren M."/>
            <person name="Johannesson H."/>
        </authorList>
    </citation>
    <scope>NUCLEOTIDE SEQUENCE</scope>
    <source>
        <strain evidence="4">CBS 141.50</strain>
    </source>
</reference>
<dbReference type="Pfam" id="PF00550">
    <property type="entry name" value="PP-binding"/>
    <property type="match status" value="1"/>
</dbReference>
<reference evidence="4" key="2">
    <citation type="submission" date="2023-05" db="EMBL/GenBank/DDBJ databases">
        <authorList>
            <consortium name="Lawrence Berkeley National Laboratory"/>
            <person name="Steindorff A."/>
            <person name="Hensen N."/>
            <person name="Bonometti L."/>
            <person name="Westerberg I."/>
            <person name="Brannstrom I.O."/>
            <person name="Guillou S."/>
            <person name="Cros-Aarteil S."/>
            <person name="Calhoun S."/>
            <person name="Haridas S."/>
            <person name="Kuo A."/>
            <person name="Mondo S."/>
            <person name="Pangilinan J."/>
            <person name="Riley R."/>
            <person name="Labutti K."/>
            <person name="Andreopoulos B."/>
            <person name="Lipzen A."/>
            <person name="Chen C."/>
            <person name="Yanf M."/>
            <person name="Daum C."/>
            <person name="Ng V."/>
            <person name="Clum A."/>
            <person name="Ohm R."/>
            <person name="Martin F."/>
            <person name="Silar P."/>
            <person name="Natvig D."/>
            <person name="Lalanne C."/>
            <person name="Gautier V."/>
            <person name="Ament-Velasquez S.L."/>
            <person name="Kruys A."/>
            <person name="Hutchinson M.I."/>
            <person name="Powell A.J."/>
            <person name="Barry K."/>
            <person name="Miller A.N."/>
            <person name="Grigoriev I.V."/>
            <person name="Debuchy R."/>
            <person name="Gladieux P."/>
            <person name="Thoren M.H."/>
            <person name="Johannesson H."/>
        </authorList>
    </citation>
    <scope>NUCLEOTIDE SEQUENCE</scope>
    <source>
        <strain evidence="4">CBS 141.50</strain>
    </source>
</reference>